<feature type="transmembrane region" description="Helical" evidence="6">
    <location>
        <begin position="160"/>
        <end position="184"/>
    </location>
</feature>
<evidence type="ECO:0000256" key="4">
    <source>
        <dbReference type="ARBA" id="ARBA00022989"/>
    </source>
</evidence>
<feature type="transmembrane region" description="Helical" evidence="6">
    <location>
        <begin position="137"/>
        <end position="154"/>
    </location>
</feature>
<dbReference type="EMBL" id="KV442043">
    <property type="protein sequence ID" value="OAQ29125.1"/>
    <property type="molecule type" value="Genomic_DNA"/>
</dbReference>
<feature type="transmembrane region" description="Helical" evidence="6">
    <location>
        <begin position="376"/>
        <end position="396"/>
    </location>
</feature>
<sequence length="531" mass="60515">MSTLKANDNKVDLEHHHRPASFDNSTLDDGDFNRDEWLRTQGEKNPFYVHDLTWTPAEEKEIVRTFDFRVLSWIALMFLFMQLDRGNMGNALTDNFMEDLNISLNTVNLGSTIFTLTFCLFEIPSNIIIVRAGPQRWIPFLMVLWGLATASQFFLKDRVTFLICRALVGMFEAGYIPGIALYLTSYYKRSEMAVRLSIFWSTLAVANSIAGVLAYGILHMRGVAGKAGWRWLFLFEGLATVIIGLLSFLMLPGGPTATKGFFRHNGYLTPRQEQIAMTRLIRDDPTKADTRRKSVSKKHFFKALLSPKIWPNILIGFFGLLPFSPLTILSPLIIKNLNLGVPALVSNLLVIPGYVISLSVMTFVSWSSDRHNERAFHGALASTYYAICILALATLPADANKFMLYFALIFAMGGQTCWHPVNAAWIAGNTAPVGKRSIALAMYIISVNACDMVSVNLFRDEDAPRFIRGFWILFGALLFTIVLFIFQRYHLMYINRKRDEKTKDWTSEDWRHYNETTKDEGDDHLSFRYNY</sequence>
<evidence type="ECO:0000256" key="1">
    <source>
        <dbReference type="ARBA" id="ARBA00004141"/>
    </source>
</evidence>
<feature type="transmembrane region" description="Helical" evidence="6">
    <location>
        <begin position="229"/>
        <end position="251"/>
    </location>
</feature>
<dbReference type="AlphaFoldDB" id="A0A197JV88"/>
<dbReference type="SUPFAM" id="SSF103473">
    <property type="entry name" value="MFS general substrate transporter"/>
    <property type="match status" value="1"/>
</dbReference>
<feature type="transmembrane region" description="Helical" evidence="6">
    <location>
        <begin position="196"/>
        <end position="217"/>
    </location>
</feature>
<organism evidence="8 9">
    <name type="scientific">Linnemannia elongata AG-77</name>
    <dbReference type="NCBI Taxonomy" id="1314771"/>
    <lineage>
        <taxon>Eukaryota</taxon>
        <taxon>Fungi</taxon>
        <taxon>Fungi incertae sedis</taxon>
        <taxon>Mucoromycota</taxon>
        <taxon>Mortierellomycotina</taxon>
        <taxon>Mortierellomycetes</taxon>
        <taxon>Mortierellales</taxon>
        <taxon>Mortierellaceae</taxon>
        <taxon>Linnemannia</taxon>
    </lineage>
</organism>
<dbReference type="Pfam" id="PF07690">
    <property type="entry name" value="MFS_1"/>
    <property type="match status" value="1"/>
</dbReference>
<evidence type="ECO:0000256" key="6">
    <source>
        <dbReference type="SAM" id="Phobius"/>
    </source>
</evidence>
<feature type="transmembrane region" description="Helical" evidence="6">
    <location>
        <begin position="402"/>
        <end position="426"/>
    </location>
</feature>
<dbReference type="STRING" id="1314771.A0A197JV88"/>
<evidence type="ECO:0000313" key="9">
    <source>
        <dbReference type="Proteomes" id="UP000078512"/>
    </source>
</evidence>
<comment type="subcellular location">
    <subcellularLocation>
        <location evidence="1">Membrane</location>
        <topology evidence="1">Multi-pass membrane protein</topology>
    </subcellularLocation>
</comment>
<protein>
    <submittedName>
        <fullName evidence="8">MFS general substrate transporter</fullName>
    </submittedName>
</protein>
<keyword evidence="3 6" id="KW-0812">Transmembrane</keyword>
<gene>
    <name evidence="8" type="ORF">K457DRAFT_112248</name>
</gene>
<feature type="transmembrane region" description="Helical" evidence="6">
    <location>
        <begin position="66"/>
        <end position="83"/>
    </location>
</feature>
<evidence type="ECO:0000259" key="7">
    <source>
        <dbReference type="PROSITE" id="PS50850"/>
    </source>
</evidence>
<dbReference type="InterPro" id="IPR036259">
    <property type="entry name" value="MFS_trans_sf"/>
</dbReference>
<keyword evidence="2" id="KW-0813">Transport</keyword>
<feature type="transmembrane region" description="Helical" evidence="6">
    <location>
        <begin position="103"/>
        <end position="125"/>
    </location>
</feature>
<evidence type="ECO:0000256" key="2">
    <source>
        <dbReference type="ARBA" id="ARBA00022448"/>
    </source>
</evidence>
<dbReference type="GO" id="GO:0016020">
    <property type="term" value="C:membrane"/>
    <property type="evidence" value="ECO:0007669"/>
    <property type="project" value="UniProtKB-SubCell"/>
</dbReference>
<feature type="domain" description="Major facilitator superfamily (MFS) profile" evidence="7">
    <location>
        <begin position="70"/>
        <end position="531"/>
    </location>
</feature>
<dbReference type="FunFam" id="1.20.1250.20:FF:000106">
    <property type="entry name" value="MFS transporter, putative"/>
    <property type="match status" value="1"/>
</dbReference>
<feature type="transmembrane region" description="Helical" evidence="6">
    <location>
        <begin position="438"/>
        <end position="458"/>
    </location>
</feature>
<name>A0A197JV88_9FUNG</name>
<dbReference type="InterPro" id="IPR011701">
    <property type="entry name" value="MFS"/>
</dbReference>
<accession>A0A197JV88</accession>
<keyword evidence="4 6" id="KW-1133">Transmembrane helix</keyword>
<dbReference type="Proteomes" id="UP000078512">
    <property type="component" value="Unassembled WGS sequence"/>
</dbReference>
<reference evidence="8 9" key="1">
    <citation type="submission" date="2016-05" db="EMBL/GenBank/DDBJ databases">
        <title>Genome sequencing reveals origins of a unique bacterial endosymbiosis in the earliest lineages of terrestrial Fungi.</title>
        <authorList>
            <consortium name="DOE Joint Genome Institute"/>
            <person name="Uehling J."/>
            <person name="Gryganskyi A."/>
            <person name="Hameed K."/>
            <person name="Tschaplinski T."/>
            <person name="Misztal P."/>
            <person name="Wu S."/>
            <person name="Desiro A."/>
            <person name="Vande Pol N."/>
            <person name="Du Z.-Y."/>
            <person name="Zienkiewicz A."/>
            <person name="Zienkiewicz K."/>
            <person name="Morin E."/>
            <person name="Tisserant E."/>
            <person name="Splivallo R."/>
            <person name="Hainaut M."/>
            <person name="Henrissat B."/>
            <person name="Ohm R."/>
            <person name="Kuo A."/>
            <person name="Yan J."/>
            <person name="Lipzen A."/>
            <person name="Nolan M."/>
            <person name="Labutti K."/>
            <person name="Barry K."/>
            <person name="Goldstein A."/>
            <person name="Labbe J."/>
            <person name="Schadt C."/>
            <person name="Tuskan G."/>
            <person name="Grigoriev I."/>
            <person name="Martin F."/>
            <person name="Vilgalys R."/>
            <person name="Bonito G."/>
        </authorList>
    </citation>
    <scope>NUCLEOTIDE SEQUENCE [LARGE SCALE GENOMIC DNA]</scope>
    <source>
        <strain evidence="8 9">AG-77</strain>
    </source>
</reference>
<evidence type="ECO:0000313" key="8">
    <source>
        <dbReference type="EMBL" id="OAQ29125.1"/>
    </source>
</evidence>
<feature type="transmembrane region" description="Helical" evidence="6">
    <location>
        <begin position="309"/>
        <end position="334"/>
    </location>
</feature>
<dbReference type="OrthoDB" id="1935484at2759"/>
<dbReference type="PROSITE" id="PS50850">
    <property type="entry name" value="MFS"/>
    <property type="match status" value="1"/>
</dbReference>
<dbReference type="Gene3D" id="1.20.1250.20">
    <property type="entry name" value="MFS general substrate transporter like domains"/>
    <property type="match status" value="1"/>
</dbReference>
<dbReference type="PANTHER" id="PTHR43791">
    <property type="entry name" value="PERMEASE-RELATED"/>
    <property type="match status" value="1"/>
</dbReference>
<keyword evidence="5 6" id="KW-0472">Membrane</keyword>
<dbReference type="PANTHER" id="PTHR43791:SF65">
    <property type="entry name" value="MAJOR FACILITATOR SUPERFAMILY (MFS) PROFILE DOMAIN-CONTAINING PROTEIN-RELATED"/>
    <property type="match status" value="1"/>
</dbReference>
<feature type="transmembrane region" description="Helical" evidence="6">
    <location>
        <begin position="340"/>
        <end position="364"/>
    </location>
</feature>
<dbReference type="GO" id="GO:0022857">
    <property type="term" value="F:transmembrane transporter activity"/>
    <property type="evidence" value="ECO:0007669"/>
    <property type="project" value="InterPro"/>
</dbReference>
<evidence type="ECO:0000256" key="3">
    <source>
        <dbReference type="ARBA" id="ARBA00022692"/>
    </source>
</evidence>
<dbReference type="InterPro" id="IPR020846">
    <property type="entry name" value="MFS_dom"/>
</dbReference>
<feature type="transmembrane region" description="Helical" evidence="6">
    <location>
        <begin position="470"/>
        <end position="491"/>
    </location>
</feature>
<evidence type="ECO:0000256" key="5">
    <source>
        <dbReference type="ARBA" id="ARBA00023136"/>
    </source>
</evidence>
<keyword evidence="9" id="KW-1185">Reference proteome</keyword>
<proteinExistence type="predicted"/>